<dbReference type="SUPFAM" id="SSF53335">
    <property type="entry name" value="S-adenosyl-L-methionine-dependent methyltransferases"/>
    <property type="match status" value="1"/>
</dbReference>
<dbReference type="CDD" id="cd02440">
    <property type="entry name" value="AdoMet_MTases"/>
    <property type="match status" value="1"/>
</dbReference>
<evidence type="ECO:0000313" key="3">
    <source>
        <dbReference type="Proteomes" id="UP000199137"/>
    </source>
</evidence>
<dbReference type="InterPro" id="IPR029063">
    <property type="entry name" value="SAM-dependent_MTases_sf"/>
</dbReference>
<dbReference type="AlphaFoldDB" id="A0A1I5NZ04"/>
<keyword evidence="2" id="KW-0808">Transferase</keyword>
<dbReference type="EMBL" id="FOWC01000004">
    <property type="protein sequence ID" value="SFP26977.1"/>
    <property type="molecule type" value="Genomic_DNA"/>
</dbReference>
<keyword evidence="2" id="KW-0489">Methyltransferase</keyword>
<dbReference type="Pfam" id="PF13649">
    <property type="entry name" value="Methyltransf_25"/>
    <property type="match status" value="1"/>
</dbReference>
<evidence type="ECO:0000313" key="2">
    <source>
        <dbReference type="EMBL" id="SFP26977.1"/>
    </source>
</evidence>
<dbReference type="GO" id="GO:0032259">
    <property type="term" value="P:methylation"/>
    <property type="evidence" value="ECO:0007669"/>
    <property type="project" value="UniProtKB-KW"/>
</dbReference>
<accession>A0A1I5NZ04</accession>
<dbReference type="RefSeq" id="WP_093574195.1">
    <property type="nucleotide sequence ID" value="NZ_FOWC01000004.1"/>
</dbReference>
<reference evidence="2 3" key="1">
    <citation type="submission" date="2016-10" db="EMBL/GenBank/DDBJ databases">
        <authorList>
            <person name="de Groot N.N."/>
        </authorList>
    </citation>
    <scope>NUCLEOTIDE SEQUENCE [LARGE SCALE GENOMIC DNA]</scope>
    <source>
        <strain evidence="2 3">DSM 44637</strain>
    </source>
</reference>
<feature type="domain" description="Methyltransferase" evidence="1">
    <location>
        <begin position="46"/>
        <end position="141"/>
    </location>
</feature>
<name>A0A1I5NZ04_9PSEU</name>
<dbReference type="STRING" id="112413.SAMN05421854_104577"/>
<dbReference type="GO" id="GO:0008168">
    <property type="term" value="F:methyltransferase activity"/>
    <property type="evidence" value="ECO:0007669"/>
    <property type="project" value="UniProtKB-KW"/>
</dbReference>
<evidence type="ECO:0000259" key="1">
    <source>
        <dbReference type="Pfam" id="PF13649"/>
    </source>
</evidence>
<dbReference type="PANTHER" id="PTHR42912:SF93">
    <property type="entry name" value="N6-ADENOSINE-METHYLTRANSFERASE TMT1A"/>
    <property type="match status" value="1"/>
</dbReference>
<dbReference type="Proteomes" id="UP000199137">
    <property type="component" value="Unassembled WGS sequence"/>
</dbReference>
<keyword evidence="2" id="KW-0830">Ubiquinone</keyword>
<dbReference type="InterPro" id="IPR041698">
    <property type="entry name" value="Methyltransf_25"/>
</dbReference>
<organism evidence="2 3">
    <name type="scientific">Amycolatopsis rubida</name>
    <dbReference type="NCBI Taxonomy" id="112413"/>
    <lineage>
        <taxon>Bacteria</taxon>
        <taxon>Bacillati</taxon>
        <taxon>Actinomycetota</taxon>
        <taxon>Actinomycetes</taxon>
        <taxon>Pseudonocardiales</taxon>
        <taxon>Pseudonocardiaceae</taxon>
        <taxon>Amycolatopsis</taxon>
    </lineage>
</organism>
<protein>
    <submittedName>
        <fullName evidence="2">Ubiquinone/menaquinone biosynthesis C-methylase UbiE</fullName>
    </submittedName>
</protein>
<dbReference type="InterPro" id="IPR050508">
    <property type="entry name" value="Methyltransf_Superfamily"/>
</dbReference>
<sequence>MTKSADQYDQVAAAFADVEAIISFVRENLEWPSFKNLLGDLRGLRVLDVGCGEGSFTRRIKQLGAARVVGTDLSPGMIALAQQAEARNPQGIAYEVQDLAAMPPQGEFDVVTAIHVLHYADTRETLQTMANTMHANLKPGGKLAILSANANSGEESETAAGFRTYRPANPKEGDKFKVAVLTTPPTEIEVHHWPTETIIDVLQTAGFTNVSWDLVKPSTAVAPADQDRAARCAKNPTSLTLAAIKQ</sequence>
<gene>
    <name evidence="2" type="ORF">SAMN05421854_104577</name>
</gene>
<dbReference type="OrthoDB" id="9791837at2"/>
<proteinExistence type="predicted"/>
<dbReference type="Gene3D" id="3.40.50.150">
    <property type="entry name" value="Vaccinia Virus protein VP39"/>
    <property type="match status" value="1"/>
</dbReference>
<dbReference type="PANTHER" id="PTHR42912">
    <property type="entry name" value="METHYLTRANSFERASE"/>
    <property type="match status" value="1"/>
</dbReference>